<dbReference type="RefSeq" id="WP_012787252.1">
    <property type="nucleotide sequence ID" value="NC_013131.1"/>
</dbReference>
<dbReference type="STRING" id="479433.Caci_3050"/>
<reference evidence="1 2" key="1">
    <citation type="journal article" date="2009" name="Stand. Genomic Sci.">
        <title>Complete genome sequence of Catenulispora acidiphila type strain (ID 139908).</title>
        <authorList>
            <person name="Copeland A."/>
            <person name="Lapidus A."/>
            <person name="Glavina Del Rio T."/>
            <person name="Nolan M."/>
            <person name="Lucas S."/>
            <person name="Chen F."/>
            <person name="Tice H."/>
            <person name="Cheng J.F."/>
            <person name="Bruce D."/>
            <person name="Goodwin L."/>
            <person name="Pitluck S."/>
            <person name="Mikhailova N."/>
            <person name="Pati A."/>
            <person name="Ivanova N."/>
            <person name="Mavromatis K."/>
            <person name="Chen A."/>
            <person name="Palaniappan K."/>
            <person name="Chain P."/>
            <person name="Land M."/>
            <person name="Hauser L."/>
            <person name="Chang Y.J."/>
            <person name="Jeffries C.D."/>
            <person name="Chertkov O."/>
            <person name="Brettin T."/>
            <person name="Detter J.C."/>
            <person name="Han C."/>
            <person name="Ali Z."/>
            <person name="Tindall B.J."/>
            <person name="Goker M."/>
            <person name="Bristow J."/>
            <person name="Eisen J.A."/>
            <person name="Markowitz V."/>
            <person name="Hugenholtz P."/>
            <person name="Kyrpides N.C."/>
            <person name="Klenk H.P."/>
        </authorList>
    </citation>
    <scope>NUCLEOTIDE SEQUENCE [LARGE SCALE GENOMIC DNA]</scope>
    <source>
        <strain evidence="2">DSM 44928 / JCM 14897 / NBRC 102108 / NRRL B-24433 / ID139908</strain>
    </source>
</reference>
<keyword evidence="2" id="KW-1185">Reference proteome</keyword>
<dbReference type="AlphaFoldDB" id="C7Q4J0"/>
<accession>C7Q4J0</accession>
<evidence type="ECO:0000313" key="2">
    <source>
        <dbReference type="Proteomes" id="UP000000851"/>
    </source>
</evidence>
<dbReference type="KEGG" id="cai:Caci_3050"/>
<sequence>MSATTRPRGICPVCGKNIRVKQDGRMFFHGYSVAIRNSGDRYANAGFCRGFNKPPVEAVSKP</sequence>
<dbReference type="EMBL" id="CP001700">
    <property type="protein sequence ID" value="ACU71959.1"/>
    <property type="molecule type" value="Genomic_DNA"/>
</dbReference>
<gene>
    <name evidence="1" type="ordered locus">Caci_3050</name>
</gene>
<evidence type="ECO:0000313" key="1">
    <source>
        <dbReference type="EMBL" id="ACU71959.1"/>
    </source>
</evidence>
<organism evidence="1 2">
    <name type="scientific">Catenulispora acidiphila (strain DSM 44928 / JCM 14897 / NBRC 102108 / NRRL B-24433 / ID139908)</name>
    <dbReference type="NCBI Taxonomy" id="479433"/>
    <lineage>
        <taxon>Bacteria</taxon>
        <taxon>Bacillati</taxon>
        <taxon>Actinomycetota</taxon>
        <taxon>Actinomycetes</taxon>
        <taxon>Catenulisporales</taxon>
        <taxon>Catenulisporaceae</taxon>
        <taxon>Catenulispora</taxon>
    </lineage>
</organism>
<dbReference type="InParanoid" id="C7Q4J0"/>
<dbReference type="Proteomes" id="UP000000851">
    <property type="component" value="Chromosome"/>
</dbReference>
<name>C7Q4J0_CATAD</name>
<dbReference type="HOGENOM" id="CLU_2895732_0_0_11"/>
<proteinExistence type="predicted"/>
<protein>
    <submittedName>
        <fullName evidence="1">Uncharacterized protein</fullName>
    </submittedName>
</protein>